<dbReference type="Pfam" id="PF06870">
    <property type="entry name" value="RNA_pol_I_A49"/>
    <property type="match status" value="1"/>
</dbReference>
<dbReference type="PANTHER" id="PTHR14440">
    <property type="entry name" value="DNA-DIRECTED RNA POLYMERASE I SUBUNIT RPA49"/>
    <property type="match status" value="1"/>
</dbReference>
<keyword evidence="4" id="KW-0804">Transcription</keyword>
<accession>A0A9W6Z1V6</accession>
<evidence type="ECO:0000313" key="7">
    <source>
        <dbReference type="Proteomes" id="UP001165063"/>
    </source>
</evidence>
<comment type="similarity">
    <text evidence="2">Belongs to the eukaryotic RPA49/POLR1E RNA polymerase subunit family.</text>
</comment>
<evidence type="ECO:0000256" key="2">
    <source>
        <dbReference type="ARBA" id="ARBA00009430"/>
    </source>
</evidence>
<sequence length="216" mass="24609">MVENSKILDIKVKPHLNEPSSVIVGSFFNGLQVPETTDFQIYRHKKRSNELVLHGENDKLEYNGSTAKDDQNYCVGIYDPSTKSLELLNAALIPSKITSKSRRHLKRPAIKSADVLRVQQRAMLGQEFGTKKVKKALASMERNRIDSSKLQGEEFEIIENLKETTKSLPTKEAMQKEMDENRVIPVFNVEATSVDDIYPLSNIVPKKIFENTYLRN</sequence>
<dbReference type="EMBL" id="BSXU01007235">
    <property type="protein sequence ID" value="GMG56323.1"/>
    <property type="molecule type" value="Genomic_DNA"/>
</dbReference>
<protein>
    <submittedName>
        <fullName evidence="6">Unnamed protein product</fullName>
    </submittedName>
</protein>
<evidence type="ECO:0000256" key="5">
    <source>
        <dbReference type="ARBA" id="ARBA00023242"/>
    </source>
</evidence>
<dbReference type="GO" id="GO:0003677">
    <property type="term" value="F:DNA binding"/>
    <property type="evidence" value="ECO:0007669"/>
    <property type="project" value="InterPro"/>
</dbReference>
<name>A0A9W6Z1V6_AMBMO</name>
<dbReference type="GO" id="GO:0006351">
    <property type="term" value="P:DNA-templated transcription"/>
    <property type="evidence" value="ECO:0007669"/>
    <property type="project" value="InterPro"/>
</dbReference>
<evidence type="ECO:0000256" key="1">
    <source>
        <dbReference type="ARBA" id="ARBA00004604"/>
    </source>
</evidence>
<keyword evidence="7" id="KW-1185">Reference proteome</keyword>
<dbReference type="AlphaFoldDB" id="A0A9W6Z1V6"/>
<dbReference type="InterPro" id="IPR009668">
    <property type="entry name" value="RNA_pol-assoc_fac_A49-like"/>
</dbReference>
<reference evidence="6" key="1">
    <citation type="submission" date="2023-04" db="EMBL/GenBank/DDBJ databases">
        <title>Ambrosiozyma monospora NBRC 1965.</title>
        <authorList>
            <person name="Ichikawa N."/>
            <person name="Sato H."/>
            <person name="Tonouchi N."/>
        </authorList>
    </citation>
    <scope>NUCLEOTIDE SEQUENCE</scope>
    <source>
        <strain evidence="6">NBRC 1965</strain>
    </source>
</reference>
<evidence type="ECO:0000256" key="3">
    <source>
        <dbReference type="ARBA" id="ARBA00022478"/>
    </source>
</evidence>
<comment type="caution">
    <text evidence="6">The sequence shown here is derived from an EMBL/GenBank/DDBJ whole genome shotgun (WGS) entry which is preliminary data.</text>
</comment>
<proteinExistence type="inferred from homology"/>
<dbReference type="OrthoDB" id="532500at2759"/>
<gene>
    <name evidence="6" type="ORF">Amon01_000839000</name>
</gene>
<evidence type="ECO:0000313" key="6">
    <source>
        <dbReference type="EMBL" id="GMG56323.1"/>
    </source>
</evidence>
<comment type="subcellular location">
    <subcellularLocation>
        <location evidence="1">Nucleus</location>
        <location evidence="1">Nucleolus</location>
    </subcellularLocation>
</comment>
<evidence type="ECO:0000256" key="4">
    <source>
        <dbReference type="ARBA" id="ARBA00023163"/>
    </source>
</evidence>
<organism evidence="6 7">
    <name type="scientific">Ambrosiozyma monospora</name>
    <name type="common">Yeast</name>
    <name type="synonym">Endomycopsis monosporus</name>
    <dbReference type="NCBI Taxonomy" id="43982"/>
    <lineage>
        <taxon>Eukaryota</taxon>
        <taxon>Fungi</taxon>
        <taxon>Dikarya</taxon>
        <taxon>Ascomycota</taxon>
        <taxon>Saccharomycotina</taxon>
        <taxon>Pichiomycetes</taxon>
        <taxon>Pichiales</taxon>
        <taxon>Pichiaceae</taxon>
        <taxon>Ambrosiozyma</taxon>
    </lineage>
</organism>
<dbReference type="GO" id="GO:0000428">
    <property type="term" value="C:DNA-directed RNA polymerase complex"/>
    <property type="evidence" value="ECO:0007669"/>
    <property type="project" value="UniProtKB-KW"/>
</dbReference>
<dbReference type="Proteomes" id="UP001165063">
    <property type="component" value="Unassembled WGS sequence"/>
</dbReference>
<keyword evidence="5" id="KW-0539">Nucleus</keyword>
<dbReference type="GO" id="GO:0005730">
    <property type="term" value="C:nucleolus"/>
    <property type="evidence" value="ECO:0007669"/>
    <property type="project" value="UniProtKB-SubCell"/>
</dbReference>
<keyword evidence="3" id="KW-0240">DNA-directed RNA polymerase</keyword>